<protein>
    <submittedName>
        <fullName evidence="6">EFR1 family ferrodoxin</fullName>
    </submittedName>
</protein>
<proteinExistence type="predicted"/>
<evidence type="ECO:0000256" key="2">
    <source>
        <dbReference type="ARBA" id="ARBA00022723"/>
    </source>
</evidence>
<dbReference type="Proteomes" id="UP000724672">
    <property type="component" value="Unassembled WGS sequence"/>
</dbReference>
<reference evidence="6" key="1">
    <citation type="submission" date="2019-12" db="EMBL/GenBank/DDBJ databases">
        <title>Clostridiaceae gen. nov. sp. nov., isolated from sediment in Xinjiang, China.</title>
        <authorList>
            <person name="Zhang R."/>
        </authorList>
    </citation>
    <scope>NUCLEOTIDE SEQUENCE</scope>
    <source>
        <strain evidence="6">D2Q-11</strain>
    </source>
</reference>
<accession>A0A942UST0</accession>
<keyword evidence="3" id="KW-0408">Iron</keyword>
<dbReference type="InterPro" id="IPR017896">
    <property type="entry name" value="4Fe4S_Fe-S-bd"/>
</dbReference>
<evidence type="ECO:0000256" key="4">
    <source>
        <dbReference type="ARBA" id="ARBA00023014"/>
    </source>
</evidence>
<dbReference type="PROSITE" id="PS51379">
    <property type="entry name" value="4FE4S_FER_2"/>
    <property type="match status" value="2"/>
</dbReference>
<keyword evidence="1" id="KW-0004">4Fe-4S</keyword>
<dbReference type="SUPFAM" id="SSF52218">
    <property type="entry name" value="Flavoproteins"/>
    <property type="match status" value="1"/>
</dbReference>
<evidence type="ECO:0000256" key="3">
    <source>
        <dbReference type="ARBA" id="ARBA00023004"/>
    </source>
</evidence>
<evidence type="ECO:0000259" key="5">
    <source>
        <dbReference type="PROSITE" id="PS51379"/>
    </source>
</evidence>
<dbReference type="InterPro" id="IPR047964">
    <property type="entry name" value="EFR1-like"/>
</dbReference>
<dbReference type="PROSITE" id="PS00198">
    <property type="entry name" value="4FE4S_FER_1"/>
    <property type="match status" value="2"/>
</dbReference>
<dbReference type="GO" id="GO:0046872">
    <property type="term" value="F:metal ion binding"/>
    <property type="evidence" value="ECO:0007669"/>
    <property type="project" value="UniProtKB-KW"/>
</dbReference>
<evidence type="ECO:0000256" key="1">
    <source>
        <dbReference type="ARBA" id="ARBA00022485"/>
    </source>
</evidence>
<dbReference type="InterPro" id="IPR029039">
    <property type="entry name" value="Flavoprotein-like_sf"/>
</dbReference>
<evidence type="ECO:0000313" key="7">
    <source>
        <dbReference type="Proteomes" id="UP000724672"/>
    </source>
</evidence>
<keyword evidence="4" id="KW-0411">Iron-sulfur</keyword>
<evidence type="ECO:0000313" key="6">
    <source>
        <dbReference type="EMBL" id="MBS4537285.1"/>
    </source>
</evidence>
<gene>
    <name evidence="6" type="ORF">GOQ27_02365</name>
</gene>
<keyword evidence="7" id="KW-1185">Reference proteome</keyword>
<organism evidence="6 7">
    <name type="scientific">Anaeromonas frigoriresistens</name>
    <dbReference type="NCBI Taxonomy" id="2683708"/>
    <lineage>
        <taxon>Bacteria</taxon>
        <taxon>Bacillati</taxon>
        <taxon>Bacillota</taxon>
        <taxon>Tissierellia</taxon>
        <taxon>Tissierellales</taxon>
        <taxon>Thermohalobacteraceae</taxon>
        <taxon>Anaeromonas</taxon>
    </lineage>
</organism>
<keyword evidence="2" id="KW-0479">Metal-binding</keyword>
<dbReference type="AlphaFoldDB" id="A0A942UST0"/>
<dbReference type="Gene3D" id="3.40.50.360">
    <property type="match status" value="1"/>
</dbReference>
<dbReference type="NCBIfam" id="NF038196">
    <property type="entry name" value="ferrodoxin_EFR1"/>
    <property type="match status" value="1"/>
</dbReference>
<dbReference type="PANTHER" id="PTHR43687">
    <property type="entry name" value="ADENYLYLSULFATE REDUCTASE, BETA SUBUNIT"/>
    <property type="match status" value="1"/>
</dbReference>
<sequence>MKIDKLTKIYFSPTNTTQYIIEAISTGLKIENTKTIDLTKPEVRQNFKLDINLNNELLIIGVPVYEERIPEVIEKSLANLSGQGQPIILIALYGNIGEGIALKQLKELVEENGFNVIGAGSFIGEHSFSNNELKIAKNRPDKDDLKKAKYLGKKIIEKLKTSNNIENFAELNIQGKLPLIAKILPRNSAKMFAEKPKIDNKKCNRCGICINVCPVGAIDKKELEIDDNICLRCFACVKKCPKEARKINFKKSWLVKFILRKKGKVRKEPKIYF</sequence>
<dbReference type="InterPro" id="IPR017900">
    <property type="entry name" value="4Fe4S_Fe_S_CS"/>
</dbReference>
<dbReference type="PANTHER" id="PTHR43687:SF1">
    <property type="entry name" value="FERREDOXIN III"/>
    <property type="match status" value="1"/>
</dbReference>
<dbReference type="Pfam" id="PF13237">
    <property type="entry name" value="Fer4_10"/>
    <property type="match status" value="1"/>
</dbReference>
<feature type="domain" description="4Fe-4S ferredoxin-type" evidence="5">
    <location>
        <begin position="224"/>
        <end position="250"/>
    </location>
</feature>
<dbReference type="GO" id="GO:0051539">
    <property type="term" value="F:4 iron, 4 sulfur cluster binding"/>
    <property type="evidence" value="ECO:0007669"/>
    <property type="project" value="UniProtKB-KW"/>
</dbReference>
<name>A0A942UST0_9FIRM</name>
<dbReference type="SUPFAM" id="SSF54862">
    <property type="entry name" value="4Fe-4S ferredoxins"/>
    <property type="match status" value="1"/>
</dbReference>
<dbReference type="EMBL" id="WSFT01000015">
    <property type="protein sequence ID" value="MBS4537285.1"/>
    <property type="molecule type" value="Genomic_DNA"/>
</dbReference>
<dbReference type="InterPro" id="IPR050572">
    <property type="entry name" value="Fe-S_Ferredoxin"/>
</dbReference>
<comment type="caution">
    <text evidence="6">The sequence shown here is derived from an EMBL/GenBank/DDBJ whole genome shotgun (WGS) entry which is preliminary data.</text>
</comment>
<feature type="domain" description="4Fe-4S ferredoxin-type" evidence="5">
    <location>
        <begin position="194"/>
        <end position="223"/>
    </location>
</feature>
<dbReference type="Gene3D" id="3.30.70.20">
    <property type="match status" value="1"/>
</dbReference>
<dbReference type="RefSeq" id="WP_203365217.1">
    <property type="nucleotide sequence ID" value="NZ_WSFT01000015.1"/>
</dbReference>